<dbReference type="PANTHER" id="PTHR10869:SF236">
    <property type="entry name" value="PROLYL 4-HYDROXYLASE ALPHA SUBUNIT DOMAIN-CONTAINING PROTEIN"/>
    <property type="match status" value="1"/>
</dbReference>
<feature type="region of interest" description="Disordered" evidence="6">
    <location>
        <begin position="1"/>
        <end position="37"/>
    </location>
</feature>
<dbReference type="GO" id="GO:0005783">
    <property type="term" value="C:endoplasmic reticulum"/>
    <property type="evidence" value="ECO:0007669"/>
    <property type="project" value="TreeGrafter"/>
</dbReference>
<evidence type="ECO:0000259" key="7">
    <source>
        <dbReference type="PROSITE" id="PS51471"/>
    </source>
</evidence>
<dbReference type="PANTHER" id="PTHR10869">
    <property type="entry name" value="PROLYL 4-HYDROXYLASE ALPHA SUBUNIT"/>
    <property type="match status" value="1"/>
</dbReference>
<evidence type="ECO:0000256" key="6">
    <source>
        <dbReference type="SAM" id="MobiDB-lite"/>
    </source>
</evidence>
<keyword evidence="2" id="KW-0479">Metal-binding</keyword>
<evidence type="ECO:0000256" key="4">
    <source>
        <dbReference type="ARBA" id="ARBA00023002"/>
    </source>
</evidence>
<sequence length="273" mass="30773">MPKSTSAALKKGKKEAPPDKETGSSANKPAALEPPQWPVFKGLLPPELLQLETTLDHQIVTISRFFTSSLCNTYIQFLSSLPLTTTPSKPKRGEAVRVNDRFQVQDPAFAKRLWLETGLKEVLEREESREQLWNQEELDARVKVWGLNPNIRIYRYTKGQFFDKHYDDSNTLMLGSPPSPHRTIYTLLLYLTGPADGVVGGETAFYRTEPYIPLSKKELKELTASGEPHVIDVQPEKGMALLHRHGDECLLHEGKEVLAGVKWIIRSDVVLEG</sequence>
<protein>
    <recommendedName>
        <fullName evidence="7">Fe2OG dioxygenase domain-containing protein</fullName>
    </recommendedName>
</protein>
<keyword evidence="3" id="KW-0223">Dioxygenase</keyword>
<proteinExistence type="predicted"/>
<evidence type="ECO:0000256" key="1">
    <source>
        <dbReference type="ARBA" id="ARBA00001961"/>
    </source>
</evidence>
<evidence type="ECO:0000256" key="5">
    <source>
        <dbReference type="ARBA" id="ARBA00023004"/>
    </source>
</evidence>
<dbReference type="Gene3D" id="2.60.120.620">
    <property type="entry name" value="q2cbj1_9rhob like domain"/>
    <property type="match status" value="1"/>
</dbReference>
<name>A0AAD6IST0_DREDA</name>
<dbReference type="SMART" id="SM00702">
    <property type="entry name" value="P4Hc"/>
    <property type="match status" value="1"/>
</dbReference>
<reference evidence="8" key="1">
    <citation type="submission" date="2023-01" db="EMBL/GenBank/DDBJ databases">
        <title>The chitinases involved in constricting ring structure development in the nematode-trapping fungus Drechslerella dactyloides.</title>
        <authorList>
            <person name="Wang R."/>
            <person name="Zhang L."/>
            <person name="Tang P."/>
            <person name="Li S."/>
            <person name="Liang L."/>
        </authorList>
    </citation>
    <scope>NUCLEOTIDE SEQUENCE</scope>
    <source>
        <strain evidence="8">YMF1.00031</strain>
    </source>
</reference>
<dbReference type="Proteomes" id="UP001221413">
    <property type="component" value="Unassembled WGS sequence"/>
</dbReference>
<keyword evidence="9" id="KW-1185">Reference proteome</keyword>
<dbReference type="Pfam" id="PF13640">
    <property type="entry name" value="2OG-FeII_Oxy_3"/>
    <property type="match status" value="1"/>
</dbReference>
<dbReference type="GO" id="GO:0005506">
    <property type="term" value="F:iron ion binding"/>
    <property type="evidence" value="ECO:0007669"/>
    <property type="project" value="InterPro"/>
</dbReference>
<evidence type="ECO:0000256" key="3">
    <source>
        <dbReference type="ARBA" id="ARBA00022964"/>
    </source>
</evidence>
<gene>
    <name evidence="8" type="ORF">Dda_7667</name>
</gene>
<keyword evidence="5" id="KW-0408">Iron</keyword>
<dbReference type="PROSITE" id="PS51471">
    <property type="entry name" value="FE2OG_OXY"/>
    <property type="match status" value="1"/>
</dbReference>
<dbReference type="EMBL" id="JAQGDS010000010">
    <property type="protein sequence ID" value="KAJ6257878.1"/>
    <property type="molecule type" value="Genomic_DNA"/>
</dbReference>
<evidence type="ECO:0000313" key="8">
    <source>
        <dbReference type="EMBL" id="KAJ6257878.1"/>
    </source>
</evidence>
<dbReference type="AlphaFoldDB" id="A0AAD6IST0"/>
<comment type="caution">
    <text evidence="8">The sequence shown here is derived from an EMBL/GenBank/DDBJ whole genome shotgun (WGS) entry which is preliminary data.</text>
</comment>
<dbReference type="InterPro" id="IPR045054">
    <property type="entry name" value="P4HA-like"/>
</dbReference>
<dbReference type="InterPro" id="IPR044862">
    <property type="entry name" value="Pro_4_hyd_alph_FE2OG_OXY"/>
</dbReference>
<evidence type="ECO:0000313" key="9">
    <source>
        <dbReference type="Proteomes" id="UP001221413"/>
    </source>
</evidence>
<dbReference type="InterPro" id="IPR006620">
    <property type="entry name" value="Pro_4_hyd_alph"/>
</dbReference>
<feature type="domain" description="Fe2OG dioxygenase" evidence="7">
    <location>
        <begin position="146"/>
        <end position="271"/>
    </location>
</feature>
<evidence type="ECO:0000256" key="2">
    <source>
        <dbReference type="ARBA" id="ARBA00022723"/>
    </source>
</evidence>
<organism evidence="8 9">
    <name type="scientific">Drechslerella dactyloides</name>
    <name type="common">Nematode-trapping fungus</name>
    <name type="synonym">Arthrobotrys dactyloides</name>
    <dbReference type="NCBI Taxonomy" id="74499"/>
    <lineage>
        <taxon>Eukaryota</taxon>
        <taxon>Fungi</taxon>
        <taxon>Dikarya</taxon>
        <taxon>Ascomycota</taxon>
        <taxon>Pezizomycotina</taxon>
        <taxon>Orbiliomycetes</taxon>
        <taxon>Orbiliales</taxon>
        <taxon>Orbiliaceae</taxon>
        <taxon>Drechslerella</taxon>
    </lineage>
</organism>
<accession>A0AAD6IST0</accession>
<dbReference type="GO" id="GO:0004656">
    <property type="term" value="F:procollagen-proline 4-dioxygenase activity"/>
    <property type="evidence" value="ECO:0007669"/>
    <property type="project" value="TreeGrafter"/>
</dbReference>
<dbReference type="GO" id="GO:0031418">
    <property type="term" value="F:L-ascorbic acid binding"/>
    <property type="evidence" value="ECO:0007669"/>
    <property type="project" value="InterPro"/>
</dbReference>
<dbReference type="InterPro" id="IPR005123">
    <property type="entry name" value="Oxoglu/Fe-dep_dioxygenase_dom"/>
</dbReference>
<comment type="cofactor">
    <cofactor evidence="1">
        <name>L-ascorbate</name>
        <dbReference type="ChEBI" id="CHEBI:38290"/>
    </cofactor>
</comment>
<keyword evidence="4" id="KW-0560">Oxidoreductase</keyword>